<accession>A0A6G1H6N4</accession>
<protein>
    <submittedName>
        <fullName evidence="1">Uncharacterized protein</fullName>
    </submittedName>
</protein>
<name>A0A6G1H6N4_9PEZI</name>
<dbReference type="PANTHER" id="PTHR34414">
    <property type="entry name" value="HET DOMAIN-CONTAINING PROTEIN-RELATED"/>
    <property type="match status" value="1"/>
</dbReference>
<reference evidence="1" key="1">
    <citation type="journal article" date="2020" name="Stud. Mycol.">
        <title>101 Dothideomycetes genomes: a test case for predicting lifestyles and emergence of pathogens.</title>
        <authorList>
            <person name="Haridas S."/>
            <person name="Albert R."/>
            <person name="Binder M."/>
            <person name="Bloem J."/>
            <person name="Labutti K."/>
            <person name="Salamov A."/>
            <person name="Andreopoulos B."/>
            <person name="Baker S."/>
            <person name="Barry K."/>
            <person name="Bills G."/>
            <person name="Bluhm B."/>
            <person name="Cannon C."/>
            <person name="Castanera R."/>
            <person name="Culley D."/>
            <person name="Daum C."/>
            <person name="Ezra D."/>
            <person name="Gonzalez J."/>
            <person name="Henrissat B."/>
            <person name="Kuo A."/>
            <person name="Liang C."/>
            <person name="Lipzen A."/>
            <person name="Lutzoni F."/>
            <person name="Magnuson J."/>
            <person name="Mondo S."/>
            <person name="Nolan M."/>
            <person name="Ohm R."/>
            <person name="Pangilinan J."/>
            <person name="Park H.-J."/>
            <person name="Ramirez L."/>
            <person name="Alfaro M."/>
            <person name="Sun H."/>
            <person name="Tritt A."/>
            <person name="Yoshinaga Y."/>
            <person name="Zwiers L.-H."/>
            <person name="Turgeon B."/>
            <person name="Goodwin S."/>
            <person name="Spatafora J."/>
            <person name="Crous P."/>
            <person name="Grigoriev I."/>
        </authorList>
    </citation>
    <scope>NUCLEOTIDE SEQUENCE</scope>
    <source>
        <strain evidence="1">CBS 113979</strain>
    </source>
</reference>
<dbReference type="PANTHER" id="PTHR34414:SF1">
    <property type="entry name" value="SUBTILISIN-LIKE SERINE PROTEASE"/>
    <property type="match status" value="1"/>
</dbReference>
<dbReference type="Proteomes" id="UP000800041">
    <property type="component" value="Unassembled WGS sequence"/>
</dbReference>
<proteinExistence type="predicted"/>
<evidence type="ECO:0000313" key="1">
    <source>
        <dbReference type="EMBL" id="KAF1988724.1"/>
    </source>
</evidence>
<dbReference type="EMBL" id="ML977147">
    <property type="protein sequence ID" value="KAF1988724.1"/>
    <property type="molecule type" value="Genomic_DNA"/>
</dbReference>
<evidence type="ECO:0000313" key="2">
    <source>
        <dbReference type="Proteomes" id="UP000800041"/>
    </source>
</evidence>
<dbReference type="Pfam" id="PF20246">
    <property type="entry name" value="DUF6601"/>
    <property type="match status" value="1"/>
</dbReference>
<sequence>VTEDPELHLVWYSDRIFIKPLPPFLLSYAFWECHLAPQDQSLPTASLTPAALGFVRTYGHLIRHESDFRVAKEKHLLPPSVTDFTACTSFIRGFRDITDDQVSARYQFGELRLSRLNIPGLI</sequence>
<gene>
    <name evidence="1" type="ORF">K402DRAFT_372981</name>
</gene>
<dbReference type="InterPro" id="IPR046536">
    <property type="entry name" value="DUF6601"/>
</dbReference>
<feature type="non-terminal residue" evidence="1">
    <location>
        <position position="1"/>
    </location>
</feature>
<keyword evidence="2" id="KW-1185">Reference proteome</keyword>
<dbReference type="AlphaFoldDB" id="A0A6G1H6N4"/>
<dbReference type="OrthoDB" id="5086500at2759"/>
<organism evidence="1 2">
    <name type="scientific">Aulographum hederae CBS 113979</name>
    <dbReference type="NCBI Taxonomy" id="1176131"/>
    <lineage>
        <taxon>Eukaryota</taxon>
        <taxon>Fungi</taxon>
        <taxon>Dikarya</taxon>
        <taxon>Ascomycota</taxon>
        <taxon>Pezizomycotina</taxon>
        <taxon>Dothideomycetes</taxon>
        <taxon>Pleosporomycetidae</taxon>
        <taxon>Aulographales</taxon>
        <taxon>Aulographaceae</taxon>
    </lineage>
</organism>